<dbReference type="SUPFAM" id="SSF51735">
    <property type="entry name" value="NAD(P)-binding Rossmann-fold domains"/>
    <property type="match status" value="1"/>
</dbReference>
<dbReference type="InterPro" id="IPR002347">
    <property type="entry name" value="SDR_fam"/>
</dbReference>
<keyword evidence="6" id="KW-1185">Reference proteome</keyword>
<dbReference type="EMBL" id="CP052766">
    <property type="protein sequence ID" value="QJR81668.1"/>
    <property type="molecule type" value="Genomic_DNA"/>
</dbReference>
<reference evidence="5 6" key="2">
    <citation type="submission" date="2020-04" db="EMBL/GenBank/DDBJ databases">
        <title>Complete genome sequence of Alteromonas pelagimontana 5.12T.</title>
        <authorList>
            <person name="Sinha R.K."/>
            <person name="Krishnan K.P."/>
            <person name="Kurian J.P."/>
        </authorList>
    </citation>
    <scope>NUCLEOTIDE SEQUENCE [LARGE SCALE GENOMIC DNA]</scope>
    <source>
        <strain evidence="5 6">5.12</strain>
    </source>
</reference>
<dbReference type="PRINTS" id="PR00081">
    <property type="entry name" value="GDHRDH"/>
</dbReference>
<evidence type="ECO:0000313" key="6">
    <source>
        <dbReference type="Proteomes" id="UP000219285"/>
    </source>
</evidence>
<name>A0A6M4MFK7_9ALTE</name>
<dbReference type="RefSeq" id="WP_075610767.1">
    <property type="nucleotide sequence ID" value="NZ_CP052766.1"/>
</dbReference>
<sequence>MSDKEDVKNKTIVIVGASSGIGRGAAIELAKLGANVVVAARRSELLDELVEEIKQNQGNAIAVTADVSEREDISKLEREAIYHYNHIDVWINNVGVGALGYFWDIPLDVHERLVDVNLKGLLYGSHVALKHFIKRKKGILINVGSVDSEVPVALQNTYAATKSAVLSISSSISEELRLAGYEDCIDVATIMPWAVDTPWWTHAANYSGHAPRMTKPDDAKLVVDEIVKACTDPEVKMPVGGKAKASNLSHHLFPQMTNKMTASLAQKESHKGENVADTTGALFSPMQEGRGVDGDLRERMEKEDEQER</sequence>
<dbReference type="InterPro" id="IPR036291">
    <property type="entry name" value="NAD(P)-bd_dom_sf"/>
</dbReference>
<dbReference type="PANTHER" id="PTHR44196:SF1">
    <property type="entry name" value="DEHYDROGENASE_REDUCTASE SDR FAMILY MEMBER 7B"/>
    <property type="match status" value="1"/>
</dbReference>
<evidence type="ECO:0000256" key="3">
    <source>
        <dbReference type="RuleBase" id="RU000363"/>
    </source>
</evidence>
<evidence type="ECO:0000313" key="5">
    <source>
        <dbReference type="EMBL" id="QJR81668.1"/>
    </source>
</evidence>
<proteinExistence type="inferred from homology"/>
<dbReference type="AlphaFoldDB" id="A0A6M4MFK7"/>
<dbReference type="InterPro" id="IPR020904">
    <property type="entry name" value="Sc_DH/Rdtase_CS"/>
</dbReference>
<evidence type="ECO:0000256" key="2">
    <source>
        <dbReference type="ARBA" id="ARBA00023002"/>
    </source>
</evidence>
<gene>
    <name evidence="5" type="ORF">CA267_013270</name>
</gene>
<accession>A0A6M4MFK7</accession>
<dbReference type="Proteomes" id="UP000219285">
    <property type="component" value="Chromosome"/>
</dbReference>
<dbReference type="PRINTS" id="PR00080">
    <property type="entry name" value="SDRFAMILY"/>
</dbReference>
<protein>
    <submittedName>
        <fullName evidence="5">SDR family NAD(P)-dependent oxidoreductase</fullName>
    </submittedName>
</protein>
<feature type="region of interest" description="Disordered" evidence="4">
    <location>
        <begin position="263"/>
        <end position="308"/>
    </location>
</feature>
<evidence type="ECO:0000256" key="4">
    <source>
        <dbReference type="SAM" id="MobiDB-lite"/>
    </source>
</evidence>
<keyword evidence="2" id="KW-0560">Oxidoreductase</keyword>
<organism evidence="5 6">
    <name type="scientific">Alteromonas pelagimontana</name>
    <dbReference type="NCBI Taxonomy" id="1858656"/>
    <lineage>
        <taxon>Bacteria</taxon>
        <taxon>Pseudomonadati</taxon>
        <taxon>Pseudomonadota</taxon>
        <taxon>Gammaproteobacteria</taxon>
        <taxon>Alteromonadales</taxon>
        <taxon>Alteromonadaceae</taxon>
        <taxon>Alteromonas/Salinimonas group</taxon>
        <taxon>Alteromonas</taxon>
    </lineage>
</organism>
<dbReference type="PANTHER" id="PTHR44196">
    <property type="entry name" value="DEHYDROGENASE/REDUCTASE SDR FAMILY MEMBER 7B"/>
    <property type="match status" value="1"/>
</dbReference>
<dbReference type="Pfam" id="PF00106">
    <property type="entry name" value="adh_short"/>
    <property type="match status" value="1"/>
</dbReference>
<dbReference type="KEGG" id="apel:CA267_013270"/>
<dbReference type="PROSITE" id="PS00061">
    <property type="entry name" value="ADH_SHORT"/>
    <property type="match status" value="1"/>
</dbReference>
<reference evidence="6" key="1">
    <citation type="submission" date="2014-12" db="EMBL/GenBank/DDBJ databases">
        <title>Complete genome sequence of a multi-drug resistant Klebsiella pneumoniae.</title>
        <authorList>
            <person name="Hua X."/>
            <person name="Chen Q."/>
            <person name="Li X."/>
            <person name="Feng Y."/>
            <person name="Ruan Z."/>
            <person name="Yu Y."/>
        </authorList>
    </citation>
    <scope>NUCLEOTIDE SEQUENCE [LARGE SCALE GENOMIC DNA]</scope>
    <source>
        <strain evidence="6">5.12</strain>
    </source>
</reference>
<evidence type="ECO:0000256" key="1">
    <source>
        <dbReference type="ARBA" id="ARBA00006484"/>
    </source>
</evidence>
<comment type="similarity">
    <text evidence="1 3">Belongs to the short-chain dehydrogenases/reductases (SDR) family.</text>
</comment>
<dbReference type="GO" id="GO:0016491">
    <property type="term" value="F:oxidoreductase activity"/>
    <property type="evidence" value="ECO:0007669"/>
    <property type="project" value="UniProtKB-KW"/>
</dbReference>
<dbReference type="OrthoDB" id="9803333at2"/>
<feature type="compositionally biased region" description="Basic and acidic residues" evidence="4">
    <location>
        <begin position="290"/>
        <end position="302"/>
    </location>
</feature>
<dbReference type="GO" id="GO:0016020">
    <property type="term" value="C:membrane"/>
    <property type="evidence" value="ECO:0007669"/>
    <property type="project" value="TreeGrafter"/>
</dbReference>
<dbReference type="Gene3D" id="3.40.50.720">
    <property type="entry name" value="NAD(P)-binding Rossmann-like Domain"/>
    <property type="match status" value="1"/>
</dbReference>